<evidence type="ECO:0000313" key="8">
    <source>
        <dbReference type="Proteomes" id="UP001153069"/>
    </source>
</evidence>
<evidence type="ECO:0000256" key="1">
    <source>
        <dbReference type="ARBA" id="ARBA00004613"/>
    </source>
</evidence>
<feature type="domain" description="MACPF" evidence="6">
    <location>
        <begin position="54"/>
        <end position="381"/>
    </location>
</feature>
<dbReference type="SMART" id="SM00457">
    <property type="entry name" value="MACPF"/>
    <property type="match status" value="1"/>
</dbReference>
<keyword evidence="8" id="KW-1185">Reference proteome</keyword>
<dbReference type="EMBL" id="CAICTM010000902">
    <property type="protein sequence ID" value="CAB9518071.1"/>
    <property type="molecule type" value="Genomic_DNA"/>
</dbReference>
<feature type="chain" id="PRO_5040481280" evidence="5">
    <location>
        <begin position="20"/>
        <end position="778"/>
    </location>
</feature>
<dbReference type="InterPro" id="IPR026645">
    <property type="entry name" value="Dermatopontin"/>
</dbReference>
<name>A0A9N8EF05_9STRA</name>
<dbReference type="PANTHER" id="PTHR15040:SF1">
    <property type="entry name" value="DERMATOPONTIN-LIKE ISOFORM X1"/>
    <property type="match status" value="1"/>
</dbReference>
<dbReference type="GO" id="GO:0030199">
    <property type="term" value="P:collagen fibril organization"/>
    <property type="evidence" value="ECO:0007669"/>
    <property type="project" value="TreeGrafter"/>
</dbReference>
<keyword evidence="3" id="KW-0964">Secreted</keyword>
<dbReference type="AlphaFoldDB" id="A0A9N8EF05"/>
<dbReference type="GO" id="GO:0005615">
    <property type="term" value="C:extracellular space"/>
    <property type="evidence" value="ECO:0007669"/>
    <property type="project" value="TreeGrafter"/>
</dbReference>
<keyword evidence="5" id="KW-0732">Signal</keyword>
<comment type="similarity">
    <text evidence="2">Belongs to the dermatopontin family.</text>
</comment>
<dbReference type="Pfam" id="PF14704">
    <property type="entry name" value="DERM"/>
    <property type="match status" value="2"/>
</dbReference>
<gene>
    <name evidence="7" type="ORF">SEMRO_904_G218350.1</name>
</gene>
<comment type="caution">
    <text evidence="7">The sequence shown here is derived from an EMBL/GenBank/DDBJ whole genome shotgun (WGS) entry which is preliminary data.</text>
</comment>
<reference evidence="7" key="1">
    <citation type="submission" date="2020-06" db="EMBL/GenBank/DDBJ databases">
        <authorList>
            <consortium name="Plant Systems Biology data submission"/>
        </authorList>
    </citation>
    <scope>NUCLEOTIDE SEQUENCE</scope>
    <source>
        <strain evidence="7">D6</strain>
    </source>
</reference>
<evidence type="ECO:0000256" key="5">
    <source>
        <dbReference type="SAM" id="SignalP"/>
    </source>
</evidence>
<evidence type="ECO:0000259" key="6">
    <source>
        <dbReference type="PROSITE" id="PS51412"/>
    </source>
</evidence>
<proteinExistence type="inferred from homology"/>
<organism evidence="7 8">
    <name type="scientific">Seminavis robusta</name>
    <dbReference type="NCBI Taxonomy" id="568900"/>
    <lineage>
        <taxon>Eukaryota</taxon>
        <taxon>Sar</taxon>
        <taxon>Stramenopiles</taxon>
        <taxon>Ochrophyta</taxon>
        <taxon>Bacillariophyta</taxon>
        <taxon>Bacillariophyceae</taxon>
        <taxon>Bacillariophycidae</taxon>
        <taxon>Naviculales</taxon>
        <taxon>Naviculaceae</taxon>
        <taxon>Seminavis</taxon>
    </lineage>
</organism>
<comment type="subcellular location">
    <subcellularLocation>
        <location evidence="1">Secreted</location>
    </subcellularLocation>
</comment>
<dbReference type="OrthoDB" id="5975249at2759"/>
<dbReference type="PROSITE" id="PS51412">
    <property type="entry name" value="MACPF_2"/>
    <property type="match status" value="1"/>
</dbReference>
<sequence length="778" mass="85520">MRIFPSALLLVGFLGRSHGETLALPTNASLVSGSLYLRGQTDGGSTTARKLQETVVEEVAAEPAVVNNIGYVFKGYDLVMGNPLETTGLVKVDQGFRQSIFKQTNYVETPDKQFMTPQGVNVVECEGCNLAFSSTEVRSTSEYKSTLEAKAKVSGSSSFGAIKGEFSASAGYKEAKERFGSNHETSTTSEVSCCVYQAELESFKLPPYSSNFVTAVNKLVAVFNNNLNLVPWIRKFVDEFGTHFVKKVTMGSIYGEQTFISSSDMKSMLSQGINIELAASASGAFGAGKAEGSLDYDAQKTMTFRNSASKRNVYSRGAKPPGDGDVTKWLEQSSNNPVPTYTELQSISDLPIFDGKAGVRTALRNYLNGYCEAINPGQCTAGEEGVNAIINLIVTDQQAGMHDQRTTTQQNQLKHYGVRNFGAMGIGVTGHGTSNAWVYVGLQGKIQGAKGWDRGYKANVADFGAGYDHRDPYNVHGWSSNDKAFTFRCDPNTAVVQIKATGHDSSNSQDRRFIISCGGFPGMDIMEAGWRDNNLGMSSKFSDFPWRNDFTTDLDYTCPRNHVMIGVESVHDNGTEQRKWKILCGKVIDKWVANRISITPYINDLERSFSYWTRANTVLVGLRGARNTASKDTMFQFIEKGLPNGVTTNSYEWSNWLNTKDANGKEQEHFDFSCPGGQGIVGMSSNFKRSPNNPNVDREFKFECRSILNHNLLHADGRTARPTSLPADGDWSYIYQGLGVNFALECPAGKILTGVSVRYDDIAQDRGWKIMCLELSRI</sequence>
<evidence type="ECO:0000256" key="4">
    <source>
        <dbReference type="ARBA" id="ARBA00023157"/>
    </source>
</evidence>
<keyword evidence="4" id="KW-1015">Disulfide bond</keyword>
<dbReference type="Proteomes" id="UP001153069">
    <property type="component" value="Unassembled WGS sequence"/>
</dbReference>
<accession>A0A9N8EF05</accession>
<feature type="signal peptide" evidence="5">
    <location>
        <begin position="1"/>
        <end position="19"/>
    </location>
</feature>
<protein>
    <submittedName>
        <fullName evidence="7">MAC Perforin domain containing protein</fullName>
    </submittedName>
</protein>
<evidence type="ECO:0000256" key="2">
    <source>
        <dbReference type="ARBA" id="ARBA00008712"/>
    </source>
</evidence>
<dbReference type="Pfam" id="PF01823">
    <property type="entry name" value="MACPF"/>
    <property type="match status" value="1"/>
</dbReference>
<evidence type="ECO:0000313" key="7">
    <source>
        <dbReference type="EMBL" id="CAB9518071.1"/>
    </source>
</evidence>
<dbReference type="GO" id="GO:0031012">
    <property type="term" value="C:extracellular matrix"/>
    <property type="evidence" value="ECO:0007669"/>
    <property type="project" value="TreeGrafter"/>
</dbReference>
<dbReference type="InterPro" id="IPR020864">
    <property type="entry name" value="MACPF"/>
</dbReference>
<evidence type="ECO:0000256" key="3">
    <source>
        <dbReference type="ARBA" id="ARBA00022525"/>
    </source>
</evidence>
<dbReference type="PANTHER" id="PTHR15040">
    <property type="entry name" value="DERMATOPONTIN-RELATED"/>
    <property type="match status" value="1"/>
</dbReference>